<dbReference type="NCBIfam" id="TIGR02937">
    <property type="entry name" value="sigma70-ECF"/>
    <property type="match status" value="1"/>
</dbReference>
<dbReference type="EMBL" id="CP017708">
    <property type="protein sequence ID" value="AOY82100.1"/>
    <property type="molecule type" value="Genomic_DNA"/>
</dbReference>
<evidence type="ECO:0000256" key="2">
    <source>
        <dbReference type="ARBA" id="ARBA00023082"/>
    </source>
</evidence>
<reference evidence="5" key="1">
    <citation type="submission" date="2016-10" db="EMBL/GenBank/DDBJ databases">
        <title>Comparative genomics uncovers the prolific and rare metabolic potential of the cyanobacterial genus Moorea.</title>
        <authorList>
            <person name="Leao T."/>
            <person name="Castelao G."/>
            <person name="Korobeynikov A."/>
            <person name="Monroe E.A."/>
            <person name="Podell S."/>
            <person name="Glukhov E."/>
            <person name="Allen E."/>
            <person name="Gerwick W.H."/>
            <person name="Gerwick L."/>
        </authorList>
    </citation>
    <scope>NUCLEOTIDE SEQUENCE [LARGE SCALE GENOMIC DNA]</scope>
    <source>
        <strain evidence="5">JHB</strain>
    </source>
</reference>
<dbReference type="GO" id="GO:0006352">
    <property type="term" value="P:DNA-templated transcription initiation"/>
    <property type="evidence" value="ECO:0007669"/>
    <property type="project" value="InterPro"/>
</dbReference>
<dbReference type="InterPro" id="IPR036388">
    <property type="entry name" value="WH-like_DNA-bd_sf"/>
</dbReference>
<name>A0A1D9G3X2_MOOP1</name>
<accession>A0A1D9G3X2</accession>
<dbReference type="Gene3D" id="1.10.10.10">
    <property type="entry name" value="Winged helix-like DNA-binding domain superfamily/Winged helix DNA-binding domain"/>
    <property type="match status" value="1"/>
</dbReference>
<gene>
    <name evidence="4" type="ORF">BJP36_21520</name>
</gene>
<evidence type="ECO:0000313" key="5">
    <source>
        <dbReference type="Proteomes" id="UP000176944"/>
    </source>
</evidence>
<evidence type="ECO:0000256" key="1">
    <source>
        <dbReference type="ARBA" id="ARBA00023015"/>
    </source>
</evidence>
<keyword evidence="2" id="KW-0731">Sigma factor</keyword>
<evidence type="ECO:0000256" key="3">
    <source>
        <dbReference type="ARBA" id="ARBA00023163"/>
    </source>
</evidence>
<sequence>MKENFDQAFQPLSKKKSLSIYYRLIVKNSQICSGQKLFVFLIIACVKQTWDNTSFINGIKSKLRQFNLPDYQIYEVITETYLRGIKLLESGEEIEKPRAWIRRTSFNVIREMSRKQKNKQKKEKSWDANFKEHQIALEDSNSLDSENSEEENFKLLELALQKLEPKDNKLIVLRHIKGLSWKQVVNHLASKGEDITEASARQRGNRALKRLRKIFFELKKHNQ</sequence>
<dbReference type="GO" id="GO:0016987">
    <property type="term" value="F:sigma factor activity"/>
    <property type="evidence" value="ECO:0007669"/>
    <property type="project" value="UniProtKB-KW"/>
</dbReference>
<evidence type="ECO:0000313" key="4">
    <source>
        <dbReference type="EMBL" id="AOY82100.1"/>
    </source>
</evidence>
<dbReference type="AlphaFoldDB" id="A0A1D9G3X2"/>
<dbReference type="InterPro" id="IPR039425">
    <property type="entry name" value="RNA_pol_sigma-70-like"/>
</dbReference>
<proteinExistence type="predicted"/>
<dbReference type="InterPro" id="IPR014284">
    <property type="entry name" value="RNA_pol_sigma-70_dom"/>
</dbReference>
<dbReference type="InterPro" id="IPR013324">
    <property type="entry name" value="RNA_pol_sigma_r3/r4-like"/>
</dbReference>
<protein>
    <submittedName>
        <fullName evidence="4">Sigma-70 family RNA polymerase sigma factor</fullName>
    </submittedName>
</protein>
<organism evidence="4 5">
    <name type="scientific">Moorena producens (strain JHB)</name>
    <dbReference type="NCBI Taxonomy" id="1454205"/>
    <lineage>
        <taxon>Bacteria</taxon>
        <taxon>Bacillati</taxon>
        <taxon>Cyanobacteriota</taxon>
        <taxon>Cyanophyceae</taxon>
        <taxon>Coleofasciculales</taxon>
        <taxon>Coleofasciculaceae</taxon>
        <taxon>Moorena</taxon>
    </lineage>
</organism>
<dbReference type="PANTHER" id="PTHR43133:SF51">
    <property type="entry name" value="RNA POLYMERASE SIGMA FACTOR"/>
    <property type="match status" value="1"/>
</dbReference>
<dbReference type="Proteomes" id="UP000176944">
    <property type="component" value="Chromosome"/>
</dbReference>
<dbReference type="PANTHER" id="PTHR43133">
    <property type="entry name" value="RNA POLYMERASE ECF-TYPE SIGMA FACTO"/>
    <property type="match status" value="1"/>
</dbReference>
<keyword evidence="1" id="KW-0805">Transcription regulation</keyword>
<keyword evidence="3" id="KW-0804">Transcription</keyword>
<dbReference type="SUPFAM" id="SSF88659">
    <property type="entry name" value="Sigma3 and sigma4 domains of RNA polymerase sigma factors"/>
    <property type="match status" value="1"/>
</dbReference>